<dbReference type="EMBL" id="CAJPEV010004480">
    <property type="protein sequence ID" value="CAG0901853.1"/>
    <property type="molecule type" value="Genomic_DNA"/>
</dbReference>
<dbReference type="Gene3D" id="1.20.1070.10">
    <property type="entry name" value="Rhodopsin 7-helix transmembrane proteins"/>
    <property type="match status" value="1"/>
</dbReference>
<accession>A0A7R9AE87</accession>
<dbReference type="EMBL" id="LR903997">
    <property type="protein sequence ID" value="CAD7252478.1"/>
    <property type="molecule type" value="Genomic_DNA"/>
</dbReference>
<evidence type="ECO:0000256" key="5">
    <source>
        <dbReference type="SAM" id="Phobius"/>
    </source>
</evidence>
<keyword evidence="3 5" id="KW-1133">Transmembrane helix</keyword>
<dbReference type="CDD" id="cd15039">
    <property type="entry name" value="7tmB3_Methuselah-like"/>
    <property type="match status" value="1"/>
</dbReference>
<dbReference type="GO" id="GO:0007166">
    <property type="term" value="P:cell surface receptor signaling pathway"/>
    <property type="evidence" value="ECO:0007669"/>
    <property type="project" value="InterPro"/>
</dbReference>
<dbReference type="AlphaFoldDB" id="A0A7R9AE87"/>
<feature type="transmembrane region" description="Helical" evidence="5">
    <location>
        <begin position="20"/>
        <end position="43"/>
    </location>
</feature>
<feature type="domain" description="G-protein coupled receptors family 2 profile 2" evidence="6">
    <location>
        <begin position="1"/>
        <end position="206"/>
    </location>
</feature>
<feature type="transmembrane region" description="Helical" evidence="5">
    <location>
        <begin position="157"/>
        <end position="176"/>
    </location>
</feature>
<dbReference type="PANTHER" id="PTHR46953:SF1">
    <property type="entry name" value="G-PROTEIN COUPLED RECEPTOR MTH-LIKE 1-RELATED"/>
    <property type="match status" value="1"/>
</dbReference>
<dbReference type="PANTHER" id="PTHR46953">
    <property type="entry name" value="G-PROTEIN COUPLED RECEPTOR MTH-LIKE 1-RELATED"/>
    <property type="match status" value="1"/>
</dbReference>
<evidence type="ECO:0000256" key="2">
    <source>
        <dbReference type="ARBA" id="ARBA00022692"/>
    </source>
</evidence>
<reference evidence="7" key="1">
    <citation type="submission" date="2020-11" db="EMBL/GenBank/DDBJ databases">
        <authorList>
            <person name="Tran Van P."/>
        </authorList>
    </citation>
    <scope>NUCLEOTIDE SEQUENCE</scope>
</reference>
<dbReference type="GO" id="GO:0016020">
    <property type="term" value="C:membrane"/>
    <property type="evidence" value="ECO:0007669"/>
    <property type="project" value="UniProtKB-SubCell"/>
</dbReference>
<dbReference type="OrthoDB" id="6381164at2759"/>
<dbReference type="GO" id="GO:0004930">
    <property type="term" value="F:G protein-coupled receptor activity"/>
    <property type="evidence" value="ECO:0007669"/>
    <property type="project" value="InterPro"/>
</dbReference>
<evidence type="ECO:0000313" key="7">
    <source>
        <dbReference type="EMBL" id="CAD7252478.1"/>
    </source>
</evidence>
<evidence type="ECO:0000256" key="3">
    <source>
        <dbReference type="ARBA" id="ARBA00022989"/>
    </source>
</evidence>
<feature type="transmembrane region" description="Helical" evidence="5">
    <location>
        <begin position="63"/>
        <end position="86"/>
    </location>
</feature>
<name>A0A7R9AE87_9CRUS</name>
<evidence type="ECO:0000259" key="6">
    <source>
        <dbReference type="PROSITE" id="PS50261"/>
    </source>
</evidence>
<dbReference type="InterPro" id="IPR052808">
    <property type="entry name" value="GPCR_Mth-like"/>
</dbReference>
<proteinExistence type="predicted"/>
<comment type="subcellular location">
    <subcellularLocation>
        <location evidence="1">Membrane</location>
        <topology evidence="1">Multi-pass membrane protein</topology>
    </subcellularLocation>
</comment>
<dbReference type="Proteomes" id="UP000677054">
    <property type="component" value="Unassembled WGS sequence"/>
</dbReference>
<gene>
    <name evidence="7" type="ORF">DSTB1V02_LOCUS12236</name>
</gene>
<dbReference type="InterPro" id="IPR017981">
    <property type="entry name" value="GPCR_2-like_7TM"/>
</dbReference>
<keyword evidence="8" id="KW-1185">Reference proteome</keyword>
<organism evidence="7">
    <name type="scientific">Darwinula stevensoni</name>
    <dbReference type="NCBI Taxonomy" id="69355"/>
    <lineage>
        <taxon>Eukaryota</taxon>
        <taxon>Metazoa</taxon>
        <taxon>Ecdysozoa</taxon>
        <taxon>Arthropoda</taxon>
        <taxon>Crustacea</taxon>
        <taxon>Oligostraca</taxon>
        <taxon>Ostracoda</taxon>
        <taxon>Podocopa</taxon>
        <taxon>Podocopida</taxon>
        <taxon>Darwinulocopina</taxon>
        <taxon>Darwinuloidea</taxon>
        <taxon>Darwinulidae</taxon>
        <taxon>Darwinula</taxon>
    </lineage>
</organism>
<feature type="transmembrane region" description="Helical" evidence="5">
    <location>
        <begin position="182"/>
        <end position="203"/>
    </location>
</feature>
<keyword evidence="2 5" id="KW-0812">Transmembrane</keyword>
<dbReference type="Pfam" id="PF00002">
    <property type="entry name" value="7tm_2"/>
    <property type="match status" value="1"/>
</dbReference>
<dbReference type="InterPro" id="IPR000832">
    <property type="entry name" value="GPCR_2_secretin-like"/>
</dbReference>
<protein>
    <recommendedName>
        <fullName evidence="6">G-protein coupled receptors family 2 profile 2 domain-containing protein</fullName>
    </recommendedName>
</protein>
<evidence type="ECO:0000256" key="1">
    <source>
        <dbReference type="ARBA" id="ARBA00004141"/>
    </source>
</evidence>
<keyword evidence="4 5" id="KW-0472">Membrane</keyword>
<sequence length="283" mass="32210">MIFAEKHHLKYLDRAITAHFSFLATFFWLNVMSFDIWWSIGAFRGQVSSSSNQGRRKFLRYSLYAWGGPLVLGTAAAIADFSPTIINLAWKPRFGLNHCWFAGGRWAIFVYFYGPVAGLLIANSVFFALTAKNLLQHRKETSDLQISNPNNERRFSIYLKLFVVMGVTWLAEVLSWKIGPSSAWYIFDIINALQGSFIFFIFACKKRVFHQLKDRVLTICRGGVEGRRMPSASSSFSVRTGRTVSSYVRKQSLELETIDAKIQSDRSGIPTIDRPEECASVMK</sequence>
<evidence type="ECO:0000256" key="4">
    <source>
        <dbReference type="ARBA" id="ARBA00023136"/>
    </source>
</evidence>
<dbReference type="PROSITE" id="PS50261">
    <property type="entry name" value="G_PROTEIN_RECEP_F2_4"/>
    <property type="match status" value="1"/>
</dbReference>
<evidence type="ECO:0000313" key="8">
    <source>
        <dbReference type="Proteomes" id="UP000677054"/>
    </source>
</evidence>
<feature type="transmembrane region" description="Helical" evidence="5">
    <location>
        <begin position="106"/>
        <end position="129"/>
    </location>
</feature>